<comment type="similarity">
    <text evidence="3">Belongs to the ATPase B chain family.</text>
</comment>
<dbReference type="EMBL" id="CAFBPM010000003">
    <property type="protein sequence ID" value="CAB5014207.1"/>
    <property type="molecule type" value="Genomic_DNA"/>
</dbReference>
<evidence type="ECO:0000256" key="2">
    <source>
        <dbReference type="ARBA" id="ARBA00004308"/>
    </source>
</evidence>
<evidence type="ECO:0000256" key="3">
    <source>
        <dbReference type="ARBA" id="ARBA00005513"/>
    </source>
</evidence>
<dbReference type="InterPro" id="IPR005864">
    <property type="entry name" value="ATP_synth_F0_bsu_bac"/>
</dbReference>
<dbReference type="InterPro" id="IPR050059">
    <property type="entry name" value="ATP_synthase_B_chain"/>
</dbReference>
<dbReference type="EMBL" id="CAFABE010000009">
    <property type="protein sequence ID" value="CAB4819886.1"/>
    <property type="molecule type" value="Genomic_DNA"/>
</dbReference>
<evidence type="ECO:0000313" key="15">
    <source>
        <dbReference type="EMBL" id="CAB4819886.1"/>
    </source>
</evidence>
<evidence type="ECO:0000256" key="14">
    <source>
        <dbReference type="SAM" id="Phobius"/>
    </source>
</evidence>
<sequence>MSIAAIFLLPNGTFFVELAVLLIILWLTKRYIVPPLSKAMADRQADIKASLDAAEAAKVDAAAADDQRRQALEDARSQARDIVAQANTTAEQVRSEAQAKGQTEYDRIVGNADAEVTLARQRAVDDAAAQLGTIVMGVVERVIGREVDMKAHQDLVDEAVGALRTSANAGETGAQG</sequence>
<keyword evidence="5" id="KW-1003">Cell membrane</keyword>
<evidence type="ECO:0000256" key="10">
    <source>
        <dbReference type="ARBA" id="ARBA00023065"/>
    </source>
</evidence>
<dbReference type="InterPro" id="IPR028987">
    <property type="entry name" value="ATP_synth_B-like_membr_sf"/>
</dbReference>
<keyword evidence="12" id="KW-0066">ATP synthesis</keyword>
<name>A0A6J7D879_9ZZZZ</name>
<evidence type="ECO:0000256" key="5">
    <source>
        <dbReference type="ARBA" id="ARBA00022475"/>
    </source>
</evidence>
<dbReference type="Gene3D" id="1.20.5.620">
    <property type="entry name" value="F1F0 ATP synthase subunit B, membrane domain"/>
    <property type="match status" value="1"/>
</dbReference>
<feature type="transmembrane region" description="Helical" evidence="14">
    <location>
        <begin position="6"/>
        <end position="28"/>
    </location>
</feature>
<comment type="function">
    <text evidence="13">F(1)F(0) ATP synthase produces ATP from ADP in the presence of a proton or sodium gradient. F-type ATPases consist of two structural domains, F(1) containing the extramembraneous catalytic core and F(0) containing the membrane proton channel, linked together by a central stalk and a peripheral stalk. During catalysis, ATP synthesis in the catalytic domain of F(1) is coupled via a rotary mechanism of the central stalk subunits to proton translocation.</text>
</comment>
<evidence type="ECO:0000256" key="6">
    <source>
        <dbReference type="ARBA" id="ARBA00022547"/>
    </source>
</evidence>
<dbReference type="InterPro" id="IPR002146">
    <property type="entry name" value="ATP_synth_b/b'su_bac/chlpt"/>
</dbReference>
<keyword evidence="9 14" id="KW-1133">Transmembrane helix</keyword>
<evidence type="ECO:0000256" key="12">
    <source>
        <dbReference type="ARBA" id="ARBA00023310"/>
    </source>
</evidence>
<dbReference type="CDD" id="cd06503">
    <property type="entry name" value="ATP-synt_Fo_b"/>
    <property type="match status" value="1"/>
</dbReference>
<dbReference type="GO" id="GO:0012505">
    <property type="term" value="C:endomembrane system"/>
    <property type="evidence" value="ECO:0007669"/>
    <property type="project" value="UniProtKB-SubCell"/>
</dbReference>
<evidence type="ECO:0000256" key="7">
    <source>
        <dbReference type="ARBA" id="ARBA00022692"/>
    </source>
</evidence>
<protein>
    <submittedName>
        <fullName evidence="16">Unannotated protein</fullName>
    </submittedName>
</protein>
<proteinExistence type="inferred from homology"/>
<evidence type="ECO:0000313" key="16">
    <source>
        <dbReference type="EMBL" id="CAB4867162.1"/>
    </source>
</evidence>
<gene>
    <name evidence="15" type="ORF">UFOPK3164_00341</name>
    <name evidence="16" type="ORF">UFOPK3427_00564</name>
    <name evidence="17" type="ORF">UFOPK4112_00493</name>
</gene>
<evidence type="ECO:0000256" key="4">
    <source>
        <dbReference type="ARBA" id="ARBA00022448"/>
    </source>
</evidence>
<evidence type="ECO:0000313" key="17">
    <source>
        <dbReference type="EMBL" id="CAB5014207.1"/>
    </source>
</evidence>
<keyword evidence="6" id="KW-0138">CF(0)</keyword>
<organism evidence="16">
    <name type="scientific">freshwater metagenome</name>
    <dbReference type="NCBI Taxonomy" id="449393"/>
    <lineage>
        <taxon>unclassified sequences</taxon>
        <taxon>metagenomes</taxon>
        <taxon>ecological metagenomes</taxon>
    </lineage>
</organism>
<dbReference type="GO" id="GO:0046961">
    <property type="term" value="F:proton-transporting ATPase activity, rotational mechanism"/>
    <property type="evidence" value="ECO:0007669"/>
    <property type="project" value="TreeGrafter"/>
</dbReference>
<comment type="subcellular location">
    <subcellularLocation>
        <location evidence="2">Endomembrane system</location>
    </subcellularLocation>
    <subcellularLocation>
        <location evidence="1">Membrane</location>
        <topology evidence="1">Single-pass membrane protein</topology>
    </subcellularLocation>
</comment>
<evidence type="ECO:0000256" key="13">
    <source>
        <dbReference type="ARBA" id="ARBA00025198"/>
    </source>
</evidence>
<reference evidence="16" key="1">
    <citation type="submission" date="2020-05" db="EMBL/GenBank/DDBJ databases">
        <authorList>
            <person name="Chiriac C."/>
            <person name="Salcher M."/>
            <person name="Ghai R."/>
            <person name="Kavagutti S V."/>
        </authorList>
    </citation>
    <scope>NUCLEOTIDE SEQUENCE</scope>
</reference>
<dbReference type="PANTHER" id="PTHR33445:SF1">
    <property type="entry name" value="ATP SYNTHASE SUBUNIT B"/>
    <property type="match status" value="1"/>
</dbReference>
<evidence type="ECO:0000256" key="8">
    <source>
        <dbReference type="ARBA" id="ARBA00022781"/>
    </source>
</evidence>
<dbReference type="Pfam" id="PF00430">
    <property type="entry name" value="ATP-synt_B"/>
    <property type="match status" value="1"/>
</dbReference>
<keyword evidence="11 14" id="KW-0472">Membrane</keyword>
<evidence type="ECO:0000256" key="9">
    <source>
        <dbReference type="ARBA" id="ARBA00022989"/>
    </source>
</evidence>
<dbReference type="SUPFAM" id="SSF81573">
    <property type="entry name" value="F1F0 ATP synthase subunit B, membrane domain"/>
    <property type="match status" value="1"/>
</dbReference>
<dbReference type="GO" id="GO:0015986">
    <property type="term" value="P:proton motive force-driven ATP synthesis"/>
    <property type="evidence" value="ECO:0007669"/>
    <property type="project" value="InterPro"/>
</dbReference>
<dbReference type="EMBL" id="CAFBLT010000001">
    <property type="protein sequence ID" value="CAB4867162.1"/>
    <property type="molecule type" value="Genomic_DNA"/>
</dbReference>
<dbReference type="HAMAP" id="MF_01398">
    <property type="entry name" value="ATP_synth_b_bprime"/>
    <property type="match status" value="1"/>
</dbReference>
<dbReference type="GO" id="GO:0045259">
    <property type="term" value="C:proton-transporting ATP synthase complex"/>
    <property type="evidence" value="ECO:0007669"/>
    <property type="project" value="UniProtKB-KW"/>
</dbReference>
<accession>A0A6J7D879</accession>
<dbReference type="AlphaFoldDB" id="A0A6J7D879"/>
<evidence type="ECO:0000256" key="11">
    <source>
        <dbReference type="ARBA" id="ARBA00023136"/>
    </source>
</evidence>
<dbReference type="PANTHER" id="PTHR33445">
    <property type="entry name" value="ATP SYNTHASE SUBUNIT B', CHLOROPLASTIC"/>
    <property type="match status" value="1"/>
</dbReference>
<keyword evidence="8" id="KW-0375">Hydrogen ion transport</keyword>
<keyword evidence="10" id="KW-0406">Ion transport</keyword>
<evidence type="ECO:0000256" key="1">
    <source>
        <dbReference type="ARBA" id="ARBA00004167"/>
    </source>
</evidence>
<keyword evidence="7 14" id="KW-0812">Transmembrane</keyword>
<keyword evidence="4" id="KW-0813">Transport</keyword>
<dbReference type="NCBIfam" id="TIGR01144">
    <property type="entry name" value="ATP_synt_b"/>
    <property type="match status" value="1"/>
</dbReference>